<accession>A0A0F7S2Y0</accession>
<evidence type="ECO:0000313" key="1">
    <source>
        <dbReference type="EMBL" id="CDS01649.1"/>
    </source>
</evidence>
<name>A0A0F7S2Y0_9BASI</name>
<keyword evidence="2" id="KW-1185">Reference proteome</keyword>
<organism evidence="1 2">
    <name type="scientific">Sporisorium scitamineum</name>
    <dbReference type="NCBI Taxonomy" id="49012"/>
    <lineage>
        <taxon>Eukaryota</taxon>
        <taxon>Fungi</taxon>
        <taxon>Dikarya</taxon>
        <taxon>Basidiomycota</taxon>
        <taxon>Ustilaginomycotina</taxon>
        <taxon>Ustilaginomycetes</taxon>
        <taxon>Ustilaginales</taxon>
        <taxon>Ustilaginaceae</taxon>
        <taxon>Sporisorium</taxon>
    </lineage>
</organism>
<dbReference type="Proteomes" id="UP000242770">
    <property type="component" value="Unassembled WGS sequence"/>
</dbReference>
<evidence type="ECO:0000313" key="2">
    <source>
        <dbReference type="Proteomes" id="UP000242770"/>
    </source>
</evidence>
<reference evidence="2" key="1">
    <citation type="submission" date="2014-06" db="EMBL/GenBank/DDBJ databases">
        <authorList>
            <person name="Berkman P.J."/>
        </authorList>
    </citation>
    <scope>NUCLEOTIDE SEQUENCE [LARGE SCALE GENOMIC DNA]</scope>
</reference>
<sequence>MPPSVACPQQKWQGLGFTDLGRNGRMPRCFPVKNGNFALRRAAQSDHERHLANLVMTKLGRALAIRVVRLCLPACRIVLLKADRGWFLCPSCIS</sequence>
<protein>
    <submittedName>
        <fullName evidence="1">Uncharacterized protein</fullName>
    </submittedName>
</protein>
<proteinExistence type="predicted"/>
<gene>
    <name evidence="1" type="primary">SSCI71290.1</name>
</gene>
<dbReference type="AlphaFoldDB" id="A0A0F7S2Y0"/>
<dbReference type="EMBL" id="CCFA01004291">
    <property type="protein sequence ID" value="CDS01649.1"/>
    <property type="molecule type" value="Genomic_DNA"/>
</dbReference>